<comment type="caution">
    <text evidence="3">The sequence shown here is derived from an EMBL/GenBank/DDBJ whole genome shotgun (WGS) entry which is preliminary data.</text>
</comment>
<dbReference type="InterPro" id="IPR012677">
    <property type="entry name" value="Nucleotide-bd_a/b_plait_sf"/>
</dbReference>
<name>A0A5N5KBE8_9ROSI</name>
<dbReference type="InterPro" id="IPR000504">
    <property type="entry name" value="RRM_dom"/>
</dbReference>
<dbReference type="Gene3D" id="3.30.70.330">
    <property type="match status" value="1"/>
</dbReference>
<evidence type="ECO:0000313" key="4">
    <source>
        <dbReference type="Proteomes" id="UP000326939"/>
    </source>
</evidence>
<accession>A0A5N5KBE8</accession>
<proteinExistence type="predicted"/>
<evidence type="ECO:0000313" key="3">
    <source>
        <dbReference type="EMBL" id="KAB5527350.1"/>
    </source>
</evidence>
<dbReference type="SUPFAM" id="SSF54928">
    <property type="entry name" value="RNA-binding domain, RBD"/>
    <property type="match status" value="1"/>
</dbReference>
<dbReference type="Proteomes" id="UP000326939">
    <property type="component" value="Chromosome 14"/>
</dbReference>
<dbReference type="AlphaFoldDB" id="A0A5N5KBE8"/>
<dbReference type="InterPro" id="IPR035979">
    <property type="entry name" value="RBD_domain_sf"/>
</dbReference>
<sequence>MSLYSLLFFFSDYSDGGVDAKLYIAPIPRTTTEENIPSLFEEHGSVVEVVLPWNKWFGQQDTRCAFFKFAHRDMELEAIKALNIIFTMRASIQLWRFHGEGCFVAQAVTHAAKQELAAPHITEQPLFSSKALTSTVEALLIKLVMLLLHLQYLPVPKCLMLKSHAMPDLLLYPNAGFLDSSKTPRIPFEVDLFPIGGGTLASHLATFQILGQLRNSELQNPSLNEFLKCL</sequence>
<dbReference type="Pfam" id="PF00076">
    <property type="entry name" value="RRM_1"/>
    <property type="match status" value="1"/>
</dbReference>
<dbReference type="PROSITE" id="PS50102">
    <property type="entry name" value="RRM"/>
    <property type="match status" value="1"/>
</dbReference>
<dbReference type="EMBL" id="VDCV01000014">
    <property type="protein sequence ID" value="KAB5527350.1"/>
    <property type="molecule type" value="Genomic_DNA"/>
</dbReference>
<evidence type="ECO:0000256" key="1">
    <source>
        <dbReference type="PROSITE-ProRule" id="PRU00176"/>
    </source>
</evidence>
<evidence type="ECO:0000259" key="2">
    <source>
        <dbReference type="PROSITE" id="PS50102"/>
    </source>
</evidence>
<reference evidence="4" key="1">
    <citation type="journal article" date="2019" name="Gigascience">
        <title>De novo genome assembly of the endangered Acer yangbiense, a plant species with extremely small populations endemic to Yunnan Province, China.</title>
        <authorList>
            <person name="Yang J."/>
            <person name="Wariss H.M."/>
            <person name="Tao L."/>
            <person name="Zhang R."/>
            <person name="Yun Q."/>
            <person name="Hollingsworth P."/>
            <person name="Dao Z."/>
            <person name="Luo G."/>
            <person name="Guo H."/>
            <person name="Ma Y."/>
            <person name="Sun W."/>
        </authorList>
    </citation>
    <scope>NUCLEOTIDE SEQUENCE [LARGE SCALE GENOMIC DNA]</scope>
    <source>
        <strain evidence="4">cv. br00</strain>
    </source>
</reference>
<organism evidence="3 4">
    <name type="scientific">Salix brachista</name>
    <dbReference type="NCBI Taxonomy" id="2182728"/>
    <lineage>
        <taxon>Eukaryota</taxon>
        <taxon>Viridiplantae</taxon>
        <taxon>Streptophyta</taxon>
        <taxon>Embryophyta</taxon>
        <taxon>Tracheophyta</taxon>
        <taxon>Spermatophyta</taxon>
        <taxon>Magnoliopsida</taxon>
        <taxon>eudicotyledons</taxon>
        <taxon>Gunneridae</taxon>
        <taxon>Pentapetalae</taxon>
        <taxon>rosids</taxon>
        <taxon>fabids</taxon>
        <taxon>Malpighiales</taxon>
        <taxon>Salicaceae</taxon>
        <taxon>Saliceae</taxon>
        <taxon>Salix</taxon>
    </lineage>
</organism>
<keyword evidence="1" id="KW-0694">RNA-binding</keyword>
<feature type="domain" description="RRM" evidence="2">
    <location>
        <begin position="20"/>
        <end position="83"/>
    </location>
</feature>
<gene>
    <name evidence="3" type="ORF">DKX38_021197</name>
</gene>
<dbReference type="GO" id="GO:0003723">
    <property type="term" value="F:RNA binding"/>
    <property type="evidence" value="ECO:0007669"/>
    <property type="project" value="UniProtKB-UniRule"/>
</dbReference>
<keyword evidence="4" id="KW-1185">Reference proteome</keyword>
<protein>
    <recommendedName>
        <fullName evidence="2">RRM domain-containing protein</fullName>
    </recommendedName>
</protein>